<evidence type="ECO:0000313" key="3">
    <source>
        <dbReference type="Proteomes" id="UP001497516"/>
    </source>
</evidence>
<feature type="region of interest" description="Disordered" evidence="1">
    <location>
        <begin position="72"/>
        <end position="149"/>
    </location>
</feature>
<gene>
    <name evidence="2" type="ORF">LTRI10_LOCUS26288</name>
</gene>
<sequence length="149" mass="16539">MKLEPINALDATANISPVVFSETPIFRPPPVLHKHRQWRQQRSGAVEAAAAAAAAAYYLALEFNSIAGTLTDSSLPWRSKKKNREKKLGRFPAKMQNDKPQKVMPIRTAQMCSLPPTRRRQPGSSETVRKSADLSSRRSLSRRISGSGE</sequence>
<keyword evidence="3" id="KW-1185">Reference proteome</keyword>
<accession>A0AAV2EGQ3</accession>
<dbReference type="AlphaFoldDB" id="A0AAV2EGQ3"/>
<reference evidence="2 3" key="1">
    <citation type="submission" date="2024-04" db="EMBL/GenBank/DDBJ databases">
        <authorList>
            <person name="Fracassetti M."/>
        </authorList>
    </citation>
    <scope>NUCLEOTIDE SEQUENCE [LARGE SCALE GENOMIC DNA]</scope>
</reference>
<proteinExistence type="predicted"/>
<organism evidence="2 3">
    <name type="scientific">Linum trigynum</name>
    <dbReference type="NCBI Taxonomy" id="586398"/>
    <lineage>
        <taxon>Eukaryota</taxon>
        <taxon>Viridiplantae</taxon>
        <taxon>Streptophyta</taxon>
        <taxon>Embryophyta</taxon>
        <taxon>Tracheophyta</taxon>
        <taxon>Spermatophyta</taxon>
        <taxon>Magnoliopsida</taxon>
        <taxon>eudicotyledons</taxon>
        <taxon>Gunneridae</taxon>
        <taxon>Pentapetalae</taxon>
        <taxon>rosids</taxon>
        <taxon>fabids</taxon>
        <taxon>Malpighiales</taxon>
        <taxon>Linaceae</taxon>
        <taxon>Linum</taxon>
    </lineage>
</organism>
<feature type="compositionally biased region" description="Basic and acidic residues" evidence="1">
    <location>
        <begin position="127"/>
        <end position="136"/>
    </location>
</feature>
<evidence type="ECO:0000256" key="1">
    <source>
        <dbReference type="SAM" id="MobiDB-lite"/>
    </source>
</evidence>
<dbReference type="Proteomes" id="UP001497516">
    <property type="component" value="Chromosome 4"/>
</dbReference>
<name>A0AAV2EGQ3_9ROSI</name>
<protein>
    <submittedName>
        <fullName evidence="2">Uncharacterized protein</fullName>
    </submittedName>
</protein>
<dbReference type="EMBL" id="OZ034817">
    <property type="protein sequence ID" value="CAL1385129.1"/>
    <property type="molecule type" value="Genomic_DNA"/>
</dbReference>
<evidence type="ECO:0000313" key="2">
    <source>
        <dbReference type="EMBL" id="CAL1385129.1"/>
    </source>
</evidence>
<feature type="compositionally biased region" description="Basic residues" evidence="1">
    <location>
        <begin position="78"/>
        <end position="89"/>
    </location>
</feature>